<sequence>MPSKKKKALLFLVLAFLTVFSLAGCQTLKDENADTKTETNPYEGYPAPDFELKDLSGKTVRLSDFRGKTVVLNFWSLNCSFCLAEMPDFEEFYRSKPENVEVLLINLDRNADKVQTYIENKGYTFKVLLDEKAETVRSYLIRGVPTTFLVGEDGVIKSRVEGQVTREVLDSMVQSACGTENPS</sequence>
<dbReference type="PANTHER" id="PTHR42852:SF13">
    <property type="entry name" value="PROTEIN DIPZ"/>
    <property type="match status" value="1"/>
</dbReference>
<dbReference type="PROSITE" id="PS51257">
    <property type="entry name" value="PROKAR_LIPOPROTEIN"/>
    <property type="match status" value="1"/>
</dbReference>
<feature type="domain" description="Thioredoxin" evidence="2">
    <location>
        <begin position="41"/>
        <end position="178"/>
    </location>
</feature>
<gene>
    <name evidence="3" type="primary">resA</name>
    <name evidence="3" type="ORF">AN618_11020</name>
</gene>
<dbReference type="InterPro" id="IPR013766">
    <property type="entry name" value="Thioredoxin_domain"/>
</dbReference>
<reference evidence="3 4" key="1">
    <citation type="submission" date="2015-12" db="EMBL/GenBank/DDBJ databases">
        <title>Draft genome sequnece of Fervidicola ferrireducens strain Y170.</title>
        <authorList>
            <person name="Patel B.K."/>
        </authorList>
    </citation>
    <scope>NUCLEOTIDE SEQUENCE [LARGE SCALE GENOMIC DNA]</scope>
    <source>
        <strain evidence="3 4">Y170</strain>
    </source>
</reference>
<name>A0A140LAH5_9FIRM</name>
<dbReference type="Proteomes" id="UP000070427">
    <property type="component" value="Unassembled WGS sequence"/>
</dbReference>
<dbReference type="STRING" id="520764.AN618_11020"/>
<dbReference type="GO" id="GO:0016491">
    <property type="term" value="F:oxidoreductase activity"/>
    <property type="evidence" value="ECO:0007669"/>
    <property type="project" value="InterPro"/>
</dbReference>
<dbReference type="InterPro" id="IPR000866">
    <property type="entry name" value="AhpC/TSA"/>
</dbReference>
<dbReference type="Gene3D" id="3.40.30.10">
    <property type="entry name" value="Glutaredoxin"/>
    <property type="match status" value="1"/>
</dbReference>
<evidence type="ECO:0000259" key="2">
    <source>
        <dbReference type="PROSITE" id="PS51352"/>
    </source>
</evidence>
<dbReference type="PANTHER" id="PTHR42852">
    <property type="entry name" value="THIOL:DISULFIDE INTERCHANGE PROTEIN DSBE"/>
    <property type="match status" value="1"/>
</dbReference>
<protein>
    <submittedName>
        <fullName evidence="3">Thiol-disulfide oxidoreductase ResA</fullName>
    </submittedName>
</protein>
<comment type="caution">
    <text evidence="3">The sequence shown here is derived from an EMBL/GenBank/DDBJ whole genome shotgun (WGS) entry which is preliminary data.</text>
</comment>
<proteinExistence type="predicted"/>
<keyword evidence="1" id="KW-0732">Signal</keyword>
<dbReference type="Pfam" id="PF00578">
    <property type="entry name" value="AhpC-TSA"/>
    <property type="match status" value="1"/>
</dbReference>
<keyword evidence="4" id="KW-1185">Reference proteome</keyword>
<dbReference type="InParanoid" id="A0A140LAH5"/>
<dbReference type="PROSITE" id="PS51352">
    <property type="entry name" value="THIOREDOXIN_2"/>
    <property type="match status" value="1"/>
</dbReference>
<dbReference type="EMBL" id="LOED01000010">
    <property type="protein sequence ID" value="KXG77550.1"/>
    <property type="molecule type" value="Genomic_DNA"/>
</dbReference>
<dbReference type="CDD" id="cd02966">
    <property type="entry name" value="TlpA_like_family"/>
    <property type="match status" value="1"/>
</dbReference>
<dbReference type="InterPro" id="IPR036249">
    <property type="entry name" value="Thioredoxin-like_sf"/>
</dbReference>
<dbReference type="SUPFAM" id="SSF52833">
    <property type="entry name" value="Thioredoxin-like"/>
    <property type="match status" value="1"/>
</dbReference>
<dbReference type="AlphaFoldDB" id="A0A140LAH5"/>
<evidence type="ECO:0000313" key="3">
    <source>
        <dbReference type="EMBL" id="KXG77550.1"/>
    </source>
</evidence>
<dbReference type="FunCoup" id="A0A140LAH5">
    <property type="interactions" value="169"/>
</dbReference>
<dbReference type="GO" id="GO:0016209">
    <property type="term" value="F:antioxidant activity"/>
    <property type="evidence" value="ECO:0007669"/>
    <property type="project" value="InterPro"/>
</dbReference>
<feature type="signal peptide" evidence="1">
    <location>
        <begin position="1"/>
        <end position="23"/>
    </location>
</feature>
<accession>A0A140LAH5</accession>
<dbReference type="OrthoDB" id="9809733at2"/>
<organism evidence="3 4">
    <name type="scientific">Fervidicola ferrireducens</name>
    <dbReference type="NCBI Taxonomy" id="520764"/>
    <lineage>
        <taxon>Bacteria</taxon>
        <taxon>Bacillati</taxon>
        <taxon>Bacillota</taxon>
        <taxon>Clostridia</taxon>
        <taxon>Thermosediminibacterales</taxon>
        <taxon>Thermosediminibacteraceae</taxon>
        <taxon>Fervidicola</taxon>
    </lineage>
</organism>
<evidence type="ECO:0000313" key="4">
    <source>
        <dbReference type="Proteomes" id="UP000070427"/>
    </source>
</evidence>
<dbReference type="RefSeq" id="WP_066352982.1">
    <property type="nucleotide sequence ID" value="NZ_LOED01000010.1"/>
</dbReference>
<evidence type="ECO:0000256" key="1">
    <source>
        <dbReference type="SAM" id="SignalP"/>
    </source>
</evidence>
<feature type="chain" id="PRO_5039208029" evidence="1">
    <location>
        <begin position="24"/>
        <end position="183"/>
    </location>
</feature>
<dbReference type="InterPro" id="IPR050553">
    <property type="entry name" value="Thioredoxin_ResA/DsbE_sf"/>
</dbReference>